<comment type="caution">
    <text evidence="2">The sequence shown here is derived from an EMBL/GenBank/DDBJ whole genome shotgun (WGS) entry which is preliminary data.</text>
</comment>
<name>A0ABS6WVU9_9BACT</name>
<gene>
    <name evidence="2" type="ORF">KYK14_04175</name>
</gene>
<dbReference type="RefSeq" id="WP_219157122.1">
    <property type="nucleotide sequence ID" value="NZ_JAHWGL010000009.1"/>
</dbReference>
<keyword evidence="1" id="KW-0812">Transmembrane</keyword>
<feature type="transmembrane region" description="Helical" evidence="1">
    <location>
        <begin position="12"/>
        <end position="31"/>
    </location>
</feature>
<evidence type="ECO:0000313" key="3">
    <source>
        <dbReference type="Proteomes" id="UP000826188"/>
    </source>
</evidence>
<proteinExistence type="predicted"/>
<reference evidence="2 3" key="1">
    <citation type="submission" date="2021-07" db="EMBL/GenBank/DDBJ databases">
        <title>Hymenobacter profundi sp. nov., isolated from deep-sea water.</title>
        <authorList>
            <person name="Kim M.K."/>
        </authorList>
    </citation>
    <scope>NUCLEOTIDE SEQUENCE [LARGE SCALE GENOMIC DNA]</scope>
    <source>
        <strain evidence="2 3">M2</strain>
    </source>
</reference>
<keyword evidence="1" id="KW-1133">Transmembrane helix</keyword>
<evidence type="ECO:0000256" key="1">
    <source>
        <dbReference type="SAM" id="Phobius"/>
    </source>
</evidence>
<organism evidence="2 3">
    <name type="scientific">Hymenobacter profundi</name>
    <dbReference type="NCBI Taxonomy" id="1982110"/>
    <lineage>
        <taxon>Bacteria</taxon>
        <taxon>Pseudomonadati</taxon>
        <taxon>Bacteroidota</taxon>
        <taxon>Cytophagia</taxon>
        <taxon>Cytophagales</taxon>
        <taxon>Hymenobacteraceae</taxon>
        <taxon>Hymenobacter</taxon>
    </lineage>
</organism>
<keyword evidence="1" id="KW-0472">Membrane</keyword>
<dbReference type="Proteomes" id="UP000826188">
    <property type="component" value="Unassembled WGS sequence"/>
</dbReference>
<dbReference type="EMBL" id="JAHWGL010000009">
    <property type="protein sequence ID" value="MBW3127732.1"/>
    <property type="molecule type" value="Genomic_DNA"/>
</dbReference>
<sequence>MPRPPHSSLRVVRGIVLVYSLVFLIGTYTHLPGVLTYGWLAWPVPRAIGLYSNHRSLTAS</sequence>
<evidence type="ECO:0000313" key="2">
    <source>
        <dbReference type="EMBL" id="MBW3127732.1"/>
    </source>
</evidence>
<accession>A0ABS6WVU9</accession>
<keyword evidence="3" id="KW-1185">Reference proteome</keyword>
<protein>
    <submittedName>
        <fullName evidence="2">Uncharacterized protein</fullName>
    </submittedName>
</protein>